<evidence type="ECO:0000259" key="9">
    <source>
        <dbReference type="PROSITE" id="PS50888"/>
    </source>
</evidence>
<dbReference type="Pfam" id="PF00010">
    <property type="entry name" value="HLH"/>
    <property type="match status" value="1"/>
</dbReference>
<dbReference type="GO" id="GO:0042594">
    <property type="term" value="P:response to starvation"/>
    <property type="evidence" value="ECO:0007669"/>
    <property type="project" value="UniProtKB-ARBA"/>
</dbReference>
<dbReference type="PROSITE" id="PS50888">
    <property type="entry name" value="BHLH"/>
    <property type="match status" value="1"/>
</dbReference>
<feature type="compositionally biased region" description="Polar residues" evidence="8">
    <location>
        <begin position="66"/>
        <end position="80"/>
    </location>
</feature>
<protein>
    <recommendedName>
        <fullName evidence="7">Protein IRON-RELATED TRANSCRIPTION FACTOR 2</fullName>
    </recommendedName>
</protein>
<evidence type="ECO:0000256" key="2">
    <source>
        <dbReference type="ARBA" id="ARBA00023015"/>
    </source>
</evidence>
<dbReference type="GO" id="GO:0090575">
    <property type="term" value="C:RNA polymerase II transcription regulator complex"/>
    <property type="evidence" value="ECO:0007669"/>
    <property type="project" value="TreeGrafter"/>
</dbReference>
<comment type="function">
    <text evidence="6">Transcription activator that binds to the DNA motif 5'-CACGTGG-3' in the promoter of iron (Fe) deficiency-inducible genes as well as of genes involved in iron homeostasis, thus contributing to basal tolerance to iron deficiency, iron uptake from soil and iron transport, particularly during seed maturation and germination. Promotes the accumulation of mugineic acid family phytosiderophores (MAs). Required for ethylene-mediated signaling during iron deficiency responses. Improves growth and yield, especially in calcareous soil with low iron availability. Promotes iron concentration in shoots and grain.</text>
</comment>
<name>A0AAX6E4E8_IRIPA</name>
<dbReference type="GO" id="GO:0000981">
    <property type="term" value="F:DNA-binding transcription factor activity, RNA polymerase II-specific"/>
    <property type="evidence" value="ECO:0007669"/>
    <property type="project" value="TreeGrafter"/>
</dbReference>
<dbReference type="GO" id="GO:0000977">
    <property type="term" value="F:RNA polymerase II transcription regulatory region sequence-specific DNA binding"/>
    <property type="evidence" value="ECO:0007669"/>
    <property type="project" value="TreeGrafter"/>
</dbReference>
<dbReference type="PANTHER" id="PTHR13935">
    <property type="entry name" value="ACHAETE-SCUTE TRANSCRIPTION FACTOR-RELATED"/>
    <property type="match status" value="1"/>
</dbReference>
<evidence type="ECO:0000256" key="1">
    <source>
        <dbReference type="ARBA" id="ARBA00005510"/>
    </source>
</evidence>
<reference evidence="10" key="2">
    <citation type="submission" date="2023-04" db="EMBL/GenBank/DDBJ databases">
        <authorList>
            <person name="Bruccoleri R.E."/>
            <person name="Oakeley E.J."/>
            <person name="Faust A.-M."/>
            <person name="Dessus-Babus S."/>
            <person name="Altorfer M."/>
            <person name="Burckhardt D."/>
            <person name="Oertli M."/>
            <person name="Naumann U."/>
            <person name="Petersen F."/>
            <person name="Wong J."/>
        </authorList>
    </citation>
    <scope>NUCLEOTIDE SEQUENCE</scope>
    <source>
        <strain evidence="10">GSM-AAB239-AS_SAM_17_03QT</strain>
        <tissue evidence="10">Leaf</tissue>
    </source>
</reference>
<keyword evidence="2" id="KW-0805">Transcription regulation</keyword>
<keyword evidence="3" id="KW-0238">DNA-binding</keyword>
<dbReference type="Proteomes" id="UP001140949">
    <property type="component" value="Unassembled WGS sequence"/>
</dbReference>
<organism evidence="10 11">
    <name type="scientific">Iris pallida</name>
    <name type="common">Sweet iris</name>
    <dbReference type="NCBI Taxonomy" id="29817"/>
    <lineage>
        <taxon>Eukaryota</taxon>
        <taxon>Viridiplantae</taxon>
        <taxon>Streptophyta</taxon>
        <taxon>Embryophyta</taxon>
        <taxon>Tracheophyta</taxon>
        <taxon>Spermatophyta</taxon>
        <taxon>Magnoliopsida</taxon>
        <taxon>Liliopsida</taxon>
        <taxon>Asparagales</taxon>
        <taxon>Iridaceae</taxon>
        <taxon>Iridoideae</taxon>
        <taxon>Irideae</taxon>
        <taxon>Iris</taxon>
    </lineage>
</organism>
<evidence type="ECO:0000256" key="6">
    <source>
        <dbReference type="ARBA" id="ARBA00056447"/>
    </source>
</evidence>
<feature type="domain" description="BHLH" evidence="9">
    <location>
        <begin position="79"/>
        <end position="131"/>
    </location>
</feature>
<evidence type="ECO:0000256" key="4">
    <source>
        <dbReference type="ARBA" id="ARBA00023163"/>
    </source>
</evidence>
<dbReference type="SUPFAM" id="SSF47459">
    <property type="entry name" value="HLH, helix-loop-helix DNA-binding domain"/>
    <property type="match status" value="1"/>
</dbReference>
<gene>
    <name evidence="10" type="ORF">M6B38_212765</name>
</gene>
<evidence type="ECO:0000256" key="3">
    <source>
        <dbReference type="ARBA" id="ARBA00023125"/>
    </source>
</evidence>
<dbReference type="EMBL" id="JANAVB010040216">
    <property type="protein sequence ID" value="KAJ6798942.1"/>
    <property type="molecule type" value="Genomic_DNA"/>
</dbReference>
<evidence type="ECO:0000313" key="10">
    <source>
        <dbReference type="EMBL" id="KAJ6798942.1"/>
    </source>
</evidence>
<keyword evidence="5" id="KW-0539">Nucleus</keyword>
<feature type="region of interest" description="Disordered" evidence="8">
    <location>
        <begin position="66"/>
        <end position="87"/>
    </location>
</feature>
<keyword evidence="4" id="KW-0804">Transcription</keyword>
<accession>A0AAX6E4E8</accession>
<evidence type="ECO:0000256" key="7">
    <source>
        <dbReference type="ARBA" id="ARBA00074844"/>
    </source>
</evidence>
<evidence type="ECO:0000256" key="5">
    <source>
        <dbReference type="ARBA" id="ARBA00023242"/>
    </source>
</evidence>
<comment type="similarity">
    <text evidence="1">Belongs to the bHLH protein family.</text>
</comment>
<dbReference type="InterPro" id="IPR015660">
    <property type="entry name" value="MASH1/Ascl1a-like"/>
</dbReference>
<dbReference type="GO" id="GO:0046983">
    <property type="term" value="F:protein dimerization activity"/>
    <property type="evidence" value="ECO:0007669"/>
    <property type="project" value="InterPro"/>
</dbReference>
<dbReference type="SMART" id="SM00353">
    <property type="entry name" value="HLH"/>
    <property type="match status" value="1"/>
</dbReference>
<comment type="caution">
    <text evidence="10">The sequence shown here is derived from an EMBL/GenBank/DDBJ whole genome shotgun (WGS) entry which is preliminary data.</text>
</comment>
<dbReference type="InterPro" id="IPR036638">
    <property type="entry name" value="HLH_DNA-bd_sf"/>
</dbReference>
<evidence type="ECO:0000313" key="11">
    <source>
        <dbReference type="Proteomes" id="UP001140949"/>
    </source>
</evidence>
<dbReference type="InterPro" id="IPR011598">
    <property type="entry name" value="bHLH_dom"/>
</dbReference>
<dbReference type="AlphaFoldDB" id="A0AAX6E4E8"/>
<proteinExistence type="inferred from homology"/>
<evidence type="ECO:0000256" key="8">
    <source>
        <dbReference type="SAM" id="MobiDB-lite"/>
    </source>
</evidence>
<reference evidence="10" key="1">
    <citation type="journal article" date="2023" name="GigaByte">
        <title>Genome assembly of the bearded iris, Iris pallida Lam.</title>
        <authorList>
            <person name="Bruccoleri R.E."/>
            <person name="Oakeley E.J."/>
            <person name="Faust A.M.E."/>
            <person name="Altorfer M."/>
            <person name="Dessus-Babus S."/>
            <person name="Burckhardt D."/>
            <person name="Oertli M."/>
            <person name="Naumann U."/>
            <person name="Petersen F."/>
            <person name="Wong J."/>
        </authorList>
    </citation>
    <scope>NUCLEOTIDE SEQUENCE</scope>
    <source>
        <strain evidence="10">GSM-AAB239-AS_SAM_17_03QT</strain>
    </source>
</reference>
<dbReference type="PANTHER" id="PTHR13935:SF41">
    <property type="entry name" value="TRANSCRIPTION FACTOR ORG2-RELATED"/>
    <property type="match status" value="1"/>
</dbReference>
<dbReference type="FunFam" id="4.10.280.10:FF:000074">
    <property type="entry name" value="Transcription factor ORG2"/>
    <property type="match status" value="1"/>
</dbReference>
<sequence>MFALSPNIFPSSIGWPLEDSMIDEFHQDEYLFASYTPKEFDTSFNSITSSPDQMQEYEYRTDDLRNSATPETNHQMSSIKKSSHNEYERHRRKKLNSLYSSLRNLLPETDRSKNMSIPCTIGRVLKYIPELQRQIERLTQRKEDVLLRSSKESALASNNENKFVSYPTVSATCINRREVMVQICMVGKSAAVSVAKIVRVMEGEGLQLMSISTQTSLADKTICSLHLQAKEDVRMESQSFCEQLVSNLKG</sequence>
<dbReference type="Gene3D" id="4.10.280.10">
    <property type="entry name" value="Helix-loop-helix DNA-binding domain"/>
    <property type="match status" value="1"/>
</dbReference>
<keyword evidence="11" id="KW-1185">Reference proteome</keyword>